<dbReference type="HOGENOM" id="CLU_403492_0_0_1"/>
<comment type="catalytic activity">
    <reaction evidence="1 2">
        <text>Thiol-dependent hydrolysis of ester, thioester, amide, peptide and isopeptide bonds formed by the C-terminal Gly of ubiquitin (a 76-residue protein attached to proteins as an intracellular targeting signal).</text>
        <dbReference type="EC" id="3.4.19.12"/>
    </reaction>
</comment>
<accession>T1F4H3</accession>
<dbReference type="Pfam" id="PF00443">
    <property type="entry name" value="UCH"/>
    <property type="match status" value="1"/>
</dbReference>
<dbReference type="CTD" id="20203722"/>
<dbReference type="PROSITE" id="PS50235">
    <property type="entry name" value="USP_3"/>
    <property type="match status" value="1"/>
</dbReference>
<dbReference type="PROSITE" id="PS00972">
    <property type="entry name" value="USP_1"/>
    <property type="match status" value="1"/>
</dbReference>
<dbReference type="InterPro" id="IPR001394">
    <property type="entry name" value="Peptidase_C19_UCH"/>
</dbReference>
<sequence length="682" mass="78563">MLPNRPQHSTTQQVYAVYDHSYHQHHQHRPPQTSSGLSTSYVHRNYYENHAPPVSSANFSTQLYSNNINNNSTRNSSYSTFNNYNSAPQSYKNYYNHSNSTNNNSCNALTTFRDQSVTHPSSSHRNDTFPVKGRFNNEYNNASSLERYKLQRKQPLQVSNISFQQIDPSWATNMYSSYSLPYYGQNSYCSNGSYQDVSDSSAHDLQFPRPEIIQQQNFQTSDRRNYNNSITNNKNKIEKVLGCTGLFNLGNTCYMNSILQCLSHTRVLLDYCLNQKYKDDMKKNKSKSKGILIKALADVLKEMWLGKMSIAPTDFRKKMLSSIKCFDGLDQEDAQEFLMFLLQGLSEDVCKDNNIKKAYSVRLFIAKRVLLLKLADMFMGQLRSVLTCDSCKNTSNTFDPILGLSLSIPSVGSKDRVLLTECLKHYFRDEVLVGDERAKCDHCQMKKDAKKSLFIQKFPKILIIRMYWLNLKRFSNNCTQKITKFVEYPVERLDLKEFTTFSANVSYSLYAVVQHFGLLGDGHYTASIQNANNNLWYYYDDDLIRQKRARRISGDPVHEVVVQGPVDGLATGTPLYSVAVQGTIDGRTTCRPRGWRFGTWNVGTLTGRSLEVVEELQRRMVDVAALQEIRWKGEGTRVEQLPERRIVNQHAYILFYKLEYAADEDTSLKMDENIFNLQNLLF</sequence>
<keyword evidence="7" id="KW-1185">Reference proteome</keyword>
<reference evidence="6" key="3">
    <citation type="submission" date="2015-06" db="UniProtKB">
        <authorList>
            <consortium name="EnsemblMetazoa"/>
        </authorList>
    </citation>
    <scope>IDENTIFICATION</scope>
</reference>
<dbReference type="RefSeq" id="XP_009016583.1">
    <property type="nucleotide sequence ID" value="XM_009018335.1"/>
</dbReference>
<protein>
    <recommendedName>
        <fullName evidence="2">Ubiquitin carboxyl-terminal hydrolase</fullName>
        <ecNumber evidence="2">3.4.19.12</ecNumber>
    </recommendedName>
</protein>
<dbReference type="EC" id="3.4.19.12" evidence="2"/>
<dbReference type="InParanoid" id="T1F4H3"/>
<evidence type="ECO:0000313" key="6">
    <source>
        <dbReference type="EnsemblMetazoa" id="HelroP171628"/>
    </source>
</evidence>
<dbReference type="InterPro" id="IPR028889">
    <property type="entry name" value="USP"/>
</dbReference>
<comment type="similarity">
    <text evidence="2">Belongs to the peptidase C19 family.</text>
</comment>
<evidence type="ECO:0000256" key="1">
    <source>
        <dbReference type="ARBA" id="ARBA00000707"/>
    </source>
</evidence>
<reference evidence="5 7" key="2">
    <citation type="journal article" date="2013" name="Nature">
        <title>Insights into bilaterian evolution from three spiralian genomes.</title>
        <authorList>
            <person name="Simakov O."/>
            <person name="Marletaz F."/>
            <person name="Cho S.J."/>
            <person name="Edsinger-Gonzales E."/>
            <person name="Havlak P."/>
            <person name="Hellsten U."/>
            <person name="Kuo D.H."/>
            <person name="Larsson T."/>
            <person name="Lv J."/>
            <person name="Arendt D."/>
            <person name="Savage R."/>
            <person name="Osoegawa K."/>
            <person name="de Jong P."/>
            <person name="Grimwood J."/>
            <person name="Chapman J.A."/>
            <person name="Shapiro H."/>
            <person name="Aerts A."/>
            <person name="Otillar R.P."/>
            <person name="Terry A.Y."/>
            <person name="Boore J.L."/>
            <person name="Grigoriev I.V."/>
            <person name="Lindberg D.R."/>
            <person name="Seaver E.C."/>
            <person name="Weisblat D.A."/>
            <person name="Putnam N.H."/>
            <person name="Rokhsar D.S."/>
        </authorList>
    </citation>
    <scope>NUCLEOTIDE SEQUENCE</scope>
</reference>
<dbReference type="EnsemblMetazoa" id="HelroT171628">
    <property type="protein sequence ID" value="HelroP171628"/>
    <property type="gene ID" value="HelroG171628"/>
</dbReference>
<organism evidence="6 7">
    <name type="scientific">Helobdella robusta</name>
    <name type="common">Californian leech</name>
    <dbReference type="NCBI Taxonomy" id="6412"/>
    <lineage>
        <taxon>Eukaryota</taxon>
        <taxon>Metazoa</taxon>
        <taxon>Spiralia</taxon>
        <taxon>Lophotrochozoa</taxon>
        <taxon>Annelida</taxon>
        <taxon>Clitellata</taxon>
        <taxon>Hirudinea</taxon>
        <taxon>Rhynchobdellida</taxon>
        <taxon>Glossiphoniidae</taxon>
        <taxon>Helobdella</taxon>
    </lineage>
</organism>
<feature type="region of interest" description="Disordered" evidence="3">
    <location>
        <begin position="116"/>
        <end position="135"/>
    </location>
</feature>
<keyword evidence="2" id="KW-0788">Thiol protease</keyword>
<dbReference type="EMBL" id="AMQM01003907">
    <property type="status" value="NOT_ANNOTATED_CDS"/>
    <property type="molecule type" value="Genomic_DNA"/>
</dbReference>
<name>T1F4H3_HELRO</name>
<feature type="domain" description="USP" evidence="4">
    <location>
        <begin position="244"/>
        <end position="565"/>
    </location>
</feature>
<dbReference type="PANTHER" id="PTHR21646">
    <property type="entry name" value="UBIQUITIN CARBOXYL-TERMINAL HYDROLASE"/>
    <property type="match status" value="1"/>
</dbReference>
<dbReference type="PANTHER" id="PTHR21646:SF23">
    <property type="entry name" value="UBIQUITIN CARBOXYL-TERMINAL HYDROLASE USP2"/>
    <property type="match status" value="1"/>
</dbReference>
<dbReference type="OMA" id="YQANSTI"/>
<evidence type="ECO:0000256" key="3">
    <source>
        <dbReference type="SAM" id="MobiDB-lite"/>
    </source>
</evidence>
<dbReference type="STRING" id="6412.T1F4H3"/>
<dbReference type="GO" id="GO:0004843">
    <property type="term" value="F:cysteine-type deubiquitinase activity"/>
    <property type="evidence" value="ECO:0007669"/>
    <property type="project" value="UniProtKB-UniRule"/>
</dbReference>
<dbReference type="GO" id="GO:0006508">
    <property type="term" value="P:proteolysis"/>
    <property type="evidence" value="ECO:0007669"/>
    <property type="project" value="UniProtKB-KW"/>
</dbReference>
<evidence type="ECO:0000313" key="7">
    <source>
        <dbReference type="Proteomes" id="UP000015101"/>
    </source>
</evidence>
<evidence type="ECO:0000256" key="2">
    <source>
        <dbReference type="RuleBase" id="RU366025"/>
    </source>
</evidence>
<dbReference type="OrthoDB" id="265306at2759"/>
<reference evidence="7" key="1">
    <citation type="submission" date="2012-12" db="EMBL/GenBank/DDBJ databases">
        <authorList>
            <person name="Hellsten U."/>
            <person name="Grimwood J."/>
            <person name="Chapman J.A."/>
            <person name="Shapiro H."/>
            <person name="Aerts A."/>
            <person name="Otillar R.P."/>
            <person name="Terry A.Y."/>
            <person name="Boore J.L."/>
            <person name="Simakov O."/>
            <person name="Marletaz F."/>
            <person name="Cho S.-J."/>
            <person name="Edsinger-Gonzales E."/>
            <person name="Havlak P."/>
            <person name="Kuo D.-H."/>
            <person name="Larsson T."/>
            <person name="Lv J."/>
            <person name="Arendt D."/>
            <person name="Savage R."/>
            <person name="Osoegawa K."/>
            <person name="de Jong P."/>
            <person name="Lindberg D.R."/>
            <person name="Seaver E.C."/>
            <person name="Weisblat D.A."/>
            <person name="Putnam N.H."/>
            <person name="Grigoriev I.V."/>
            <person name="Rokhsar D.S."/>
        </authorList>
    </citation>
    <scope>NUCLEOTIDE SEQUENCE</scope>
</reference>
<dbReference type="PROSITE" id="PS00973">
    <property type="entry name" value="USP_2"/>
    <property type="match status" value="1"/>
</dbReference>
<evidence type="ECO:0000313" key="5">
    <source>
        <dbReference type="EMBL" id="ESO05268.1"/>
    </source>
</evidence>
<dbReference type="KEGG" id="hro:HELRODRAFT_171628"/>
<dbReference type="GeneID" id="20203722"/>
<dbReference type="InterPro" id="IPR038765">
    <property type="entry name" value="Papain-like_cys_pep_sf"/>
</dbReference>
<dbReference type="InterPro" id="IPR050185">
    <property type="entry name" value="Ub_carboxyl-term_hydrolase"/>
</dbReference>
<gene>
    <name evidence="6" type="primary">20203722</name>
    <name evidence="5" type="ORF">HELRODRAFT_171628</name>
</gene>
<dbReference type="GO" id="GO:0016579">
    <property type="term" value="P:protein deubiquitination"/>
    <property type="evidence" value="ECO:0007669"/>
    <property type="project" value="InterPro"/>
</dbReference>
<dbReference type="EMBL" id="AMQM01003908">
    <property type="status" value="NOT_ANNOTATED_CDS"/>
    <property type="molecule type" value="Genomic_DNA"/>
</dbReference>
<evidence type="ECO:0000259" key="4">
    <source>
        <dbReference type="PROSITE" id="PS50235"/>
    </source>
</evidence>
<keyword evidence="2" id="KW-0833">Ubl conjugation pathway</keyword>
<dbReference type="AlphaFoldDB" id="T1F4H3"/>
<dbReference type="Gene3D" id="3.90.70.10">
    <property type="entry name" value="Cysteine proteinases"/>
    <property type="match status" value="1"/>
</dbReference>
<keyword evidence="2" id="KW-0378">Hydrolase</keyword>
<dbReference type="InterPro" id="IPR018200">
    <property type="entry name" value="USP_CS"/>
</dbReference>
<proteinExistence type="inferred from homology"/>
<keyword evidence="2" id="KW-0645">Protease</keyword>
<dbReference type="Proteomes" id="UP000015101">
    <property type="component" value="Unassembled WGS sequence"/>
</dbReference>
<dbReference type="EMBL" id="KB096365">
    <property type="protein sequence ID" value="ESO05268.1"/>
    <property type="molecule type" value="Genomic_DNA"/>
</dbReference>
<dbReference type="GO" id="GO:0005737">
    <property type="term" value="C:cytoplasm"/>
    <property type="evidence" value="ECO:0000318"/>
    <property type="project" value="GO_Central"/>
</dbReference>
<dbReference type="eggNOG" id="KOG1868">
    <property type="taxonomic scope" value="Eukaryota"/>
</dbReference>
<dbReference type="SUPFAM" id="SSF54001">
    <property type="entry name" value="Cysteine proteinases"/>
    <property type="match status" value="1"/>
</dbReference>